<dbReference type="InterPro" id="IPR009003">
    <property type="entry name" value="Peptidase_S1_PA"/>
</dbReference>
<dbReference type="InterPro" id="IPR001940">
    <property type="entry name" value="Peptidase_S1C"/>
</dbReference>
<sequence length="380" mass="40322">MNINKKKYFFATLLFLFLSFPFLNGASFNSAFALSDKVNPVGTNLIVEIAKKQNPAVVFVTSKTKFQPTKGIPPQHRGPFGQFGPFGGPGPFPPSPAPGNGSGTGFLIDKEGHILTNNHVVDNADVIKITLENDKEFEAKLIGSDSKTDIALLKIVKQPGDNTDFPHLTLGNSEKVEVGEWVVAIGNPFGLDHTVTAGVVSAKARNIGAGPYDEFIQTDASINPGNSGGPLLNMDGEVIGINTAIFSKTGGNVGIGFTIPINMASDILDELKNDGKVTRGWLGVMIQKITPGLIQTFKLSDAHGALVNDVVPNGPAAKGGLKRGDVIIKFNGKKIVSVGSLPKQVAAVEPGNSVKVEIVRDGYKKLLDVTIDKMKEKKQA</sequence>
<gene>
    <name evidence="8" type="ORF">METZ01_LOCUS40497</name>
</gene>
<feature type="domain" description="PDZ" evidence="7">
    <location>
        <begin position="283"/>
        <end position="362"/>
    </location>
</feature>
<dbReference type="FunFam" id="2.40.10.10:FF:000001">
    <property type="entry name" value="Periplasmic serine protease DegS"/>
    <property type="match status" value="1"/>
</dbReference>
<dbReference type="InterPro" id="IPR036034">
    <property type="entry name" value="PDZ_sf"/>
</dbReference>
<dbReference type="GO" id="GO:0004252">
    <property type="term" value="F:serine-type endopeptidase activity"/>
    <property type="evidence" value="ECO:0007669"/>
    <property type="project" value="InterPro"/>
</dbReference>
<dbReference type="Pfam" id="PF13365">
    <property type="entry name" value="Trypsin_2"/>
    <property type="match status" value="1"/>
</dbReference>
<dbReference type="GO" id="GO:0006508">
    <property type="term" value="P:proteolysis"/>
    <property type="evidence" value="ECO:0007669"/>
    <property type="project" value="UniProtKB-KW"/>
</dbReference>
<dbReference type="Gene3D" id="2.40.10.120">
    <property type="match status" value="1"/>
</dbReference>
<keyword evidence="2" id="KW-0645">Protease</keyword>
<accession>A0A381REH2</accession>
<dbReference type="SUPFAM" id="SSF50156">
    <property type="entry name" value="PDZ domain-like"/>
    <property type="match status" value="1"/>
</dbReference>
<organism evidence="8">
    <name type="scientific">marine metagenome</name>
    <dbReference type="NCBI Taxonomy" id="408172"/>
    <lineage>
        <taxon>unclassified sequences</taxon>
        <taxon>metagenomes</taxon>
        <taxon>ecological metagenomes</taxon>
    </lineage>
</organism>
<dbReference type="Gene3D" id="2.30.42.10">
    <property type="match status" value="1"/>
</dbReference>
<evidence type="ECO:0000259" key="7">
    <source>
        <dbReference type="PROSITE" id="PS50106"/>
    </source>
</evidence>
<dbReference type="EMBL" id="UINC01001734">
    <property type="protein sequence ID" value="SUZ87643.1"/>
    <property type="molecule type" value="Genomic_DNA"/>
</dbReference>
<dbReference type="InterPro" id="IPR001478">
    <property type="entry name" value="PDZ"/>
</dbReference>
<dbReference type="InterPro" id="IPR051201">
    <property type="entry name" value="Chloro_Bact_Ser_Proteases"/>
</dbReference>
<proteinExistence type="inferred from homology"/>
<dbReference type="Pfam" id="PF13180">
    <property type="entry name" value="PDZ_2"/>
    <property type="match status" value="1"/>
</dbReference>
<evidence type="ECO:0000256" key="6">
    <source>
        <dbReference type="ARBA" id="ARBA00022825"/>
    </source>
</evidence>
<evidence type="ECO:0000256" key="5">
    <source>
        <dbReference type="ARBA" id="ARBA00022801"/>
    </source>
</evidence>
<keyword evidence="4" id="KW-0677">Repeat</keyword>
<dbReference type="NCBIfam" id="TIGR02037">
    <property type="entry name" value="degP_htrA_DO"/>
    <property type="match status" value="1"/>
</dbReference>
<name>A0A381REH2_9ZZZZ</name>
<keyword evidence="5" id="KW-0378">Hydrolase</keyword>
<dbReference type="SMART" id="SM00228">
    <property type="entry name" value="PDZ"/>
    <property type="match status" value="1"/>
</dbReference>
<dbReference type="PANTHER" id="PTHR43343:SF3">
    <property type="entry name" value="PROTEASE DO-LIKE 8, CHLOROPLASTIC"/>
    <property type="match status" value="1"/>
</dbReference>
<evidence type="ECO:0000256" key="3">
    <source>
        <dbReference type="ARBA" id="ARBA00022729"/>
    </source>
</evidence>
<evidence type="ECO:0000256" key="2">
    <source>
        <dbReference type="ARBA" id="ARBA00022670"/>
    </source>
</evidence>
<protein>
    <recommendedName>
        <fullName evidence="7">PDZ domain-containing protein</fullName>
    </recommendedName>
</protein>
<comment type="similarity">
    <text evidence="1">Belongs to the peptidase S1C family.</text>
</comment>
<dbReference type="AlphaFoldDB" id="A0A381REH2"/>
<dbReference type="PRINTS" id="PR00834">
    <property type="entry name" value="PROTEASES2C"/>
</dbReference>
<evidence type="ECO:0000256" key="4">
    <source>
        <dbReference type="ARBA" id="ARBA00022737"/>
    </source>
</evidence>
<dbReference type="PROSITE" id="PS50106">
    <property type="entry name" value="PDZ"/>
    <property type="match status" value="1"/>
</dbReference>
<reference evidence="8" key="1">
    <citation type="submission" date="2018-05" db="EMBL/GenBank/DDBJ databases">
        <authorList>
            <person name="Lanie J.A."/>
            <person name="Ng W.-L."/>
            <person name="Kazmierczak K.M."/>
            <person name="Andrzejewski T.M."/>
            <person name="Davidsen T.M."/>
            <person name="Wayne K.J."/>
            <person name="Tettelin H."/>
            <person name="Glass J.I."/>
            <person name="Rusch D."/>
            <person name="Podicherti R."/>
            <person name="Tsui H.-C.T."/>
            <person name="Winkler M.E."/>
        </authorList>
    </citation>
    <scope>NUCLEOTIDE SEQUENCE</scope>
</reference>
<dbReference type="CDD" id="cd10839">
    <property type="entry name" value="cpPDZ1_DegP-like"/>
    <property type="match status" value="1"/>
</dbReference>
<dbReference type="InterPro" id="IPR011782">
    <property type="entry name" value="Pept_S1C_Do"/>
</dbReference>
<evidence type="ECO:0000256" key="1">
    <source>
        <dbReference type="ARBA" id="ARBA00010541"/>
    </source>
</evidence>
<evidence type="ECO:0000313" key="8">
    <source>
        <dbReference type="EMBL" id="SUZ87643.1"/>
    </source>
</evidence>
<dbReference type="PANTHER" id="PTHR43343">
    <property type="entry name" value="PEPTIDASE S12"/>
    <property type="match status" value="1"/>
</dbReference>
<keyword evidence="6" id="KW-0720">Serine protease</keyword>
<dbReference type="SUPFAM" id="SSF50494">
    <property type="entry name" value="Trypsin-like serine proteases"/>
    <property type="match status" value="1"/>
</dbReference>
<keyword evidence="3" id="KW-0732">Signal</keyword>